<evidence type="ECO:0000313" key="2">
    <source>
        <dbReference type="Proteomes" id="UP000749646"/>
    </source>
</evidence>
<name>A0A9P6LS68_9FUNG</name>
<dbReference type="EMBL" id="JAAAHW010009775">
    <property type="protein sequence ID" value="KAF9936416.1"/>
    <property type="molecule type" value="Genomic_DNA"/>
</dbReference>
<accession>A0A9P6LS68</accession>
<reference evidence="1" key="1">
    <citation type="journal article" date="2020" name="Fungal Divers.">
        <title>Resolving the Mortierellaceae phylogeny through synthesis of multi-gene phylogenetics and phylogenomics.</title>
        <authorList>
            <person name="Vandepol N."/>
            <person name="Liber J."/>
            <person name="Desiro A."/>
            <person name="Na H."/>
            <person name="Kennedy M."/>
            <person name="Barry K."/>
            <person name="Grigoriev I.V."/>
            <person name="Miller A.N."/>
            <person name="O'Donnell K."/>
            <person name="Stajich J.E."/>
            <person name="Bonito G."/>
        </authorList>
    </citation>
    <scope>NUCLEOTIDE SEQUENCE</scope>
    <source>
        <strain evidence="1">MES-2147</strain>
    </source>
</reference>
<comment type="caution">
    <text evidence="1">The sequence shown here is derived from an EMBL/GenBank/DDBJ whole genome shotgun (WGS) entry which is preliminary data.</text>
</comment>
<evidence type="ECO:0000313" key="1">
    <source>
        <dbReference type="EMBL" id="KAF9936416.1"/>
    </source>
</evidence>
<organism evidence="1 2">
    <name type="scientific">Modicella reniformis</name>
    <dbReference type="NCBI Taxonomy" id="1440133"/>
    <lineage>
        <taxon>Eukaryota</taxon>
        <taxon>Fungi</taxon>
        <taxon>Fungi incertae sedis</taxon>
        <taxon>Mucoromycota</taxon>
        <taxon>Mortierellomycotina</taxon>
        <taxon>Mortierellomycetes</taxon>
        <taxon>Mortierellales</taxon>
        <taxon>Mortierellaceae</taxon>
        <taxon>Modicella</taxon>
    </lineage>
</organism>
<sequence length="118" mass="13648">MEPSYKRLSVAFVGPLSDSVFSNLMDTYPSLAGLSQEVKEKVKKLINCVPRELKHINDYFFLQSSPEASLPAFQADQSKYFQDVALKQYYNLSDSPKRQFYRSVEDTFLGIVFRINFE</sequence>
<proteinExistence type="predicted"/>
<protein>
    <submittedName>
        <fullName evidence="1">Uncharacterized protein</fullName>
    </submittedName>
</protein>
<gene>
    <name evidence="1" type="ORF">BGZ65_002414</name>
</gene>
<dbReference type="Proteomes" id="UP000749646">
    <property type="component" value="Unassembled WGS sequence"/>
</dbReference>
<dbReference type="AlphaFoldDB" id="A0A9P6LS68"/>
<keyword evidence="2" id="KW-1185">Reference proteome</keyword>
<dbReference type="OrthoDB" id="2303713at2759"/>